<dbReference type="SUPFAM" id="SSF48371">
    <property type="entry name" value="ARM repeat"/>
    <property type="match status" value="1"/>
</dbReference>
<keyword evidence="2" id="KW-0042">Antenna complex</keyword>
<dbReference type="PROSITE" id="PS51257">
    <property type="entry name" value="PROKAR_LIPOPROTEIN"/>
    <property type="match status" value="1"/>
</dbReference>
<gene>
    <name evidence="7" type="ORF">H6G59_12075</name>
</gene>
<dbReference type="Pfam" id="PF01471">
    <property type="entry name" value="PG_binding_1"/>
    <property type="match status" value="1"/>
</dbReference>
<dbReference type="Pfam" id="PF03130">
    <property type="entry name" value="HEAT_PBS"/>
    <property type="match status" value="1"/>
</dbReference>
<evidence type="ECO:0000313" key="7">
    <source>
        <dbReference type="EMBL" id="MBD2568626.1"/>
    </source>
</evidence>
<keyword evidence="8" id="KW-1185">Reference proteome</keyword>
<keyword evidence="4" id="KW-0456">Lyase</keyword>
<keyword evidence="5" id="KW-0472">Membrane</keyword>
<feature type="transmembrane region" description="Helical" evidence="5">
    <location>
        <begin position="145"/>
        <end position="165"/>
    </location>
</feature>
<dbReference type="Gene3D" id="1.10.101.10">
    <property type="entry name" value="PGBD-like superfamily/PGBD"/>
    <property type="match status" value="1"/>
</dbReference>
<keyword evidence="5" id="KW-1133">Transmembrane helix</keyword>
<evidence type="ECO:0000256" key="2">
    <source>
        <dbReference type="ARBA" id="ARBA00022549"/>
    </source>
</evidence>
<name>A0ABR8FFV8_9NOST</name>
<dbReference type="EMBL" id="JACJST010000009">
    <property type="protein sequence ID" value="MBD2568626.1"/>
    <property type="molecule type" value="Genomic_DNA"/>
</dbReference>
<keyword evidence="5" id="KW-0812">Transmembrane</keyword>
<dbReference type="PANTHER" id="PTHR12697">
    <property type="entry name" value="PBS LYASE HEAT-LIKE PROTEIN"/>
    <property type="match status" value="1"/>
</dbReference>
<sequence length="372" mass="41166">MRVKPQLSITNYQSVIPYSIFILTSCIGLSLYPSRAITATVASTPNPATVLSPGAKSAEVQVIQVQLKALGYYSGSIDGDYSLSTQNALAKFQQEQGLKRADGVADWTTRQHLKSVLSGKIKCNPAAPVTEAKNPNIQPQQEDSIWWRLISFGVLGTLGVLFYLAQKLSESKLLIEGTDSEQLLLNPSAQQKSPQFFLNPAPTIPSPRSTELLTSQHTTVISALSIADELMKDLHSNDATKRRKAIWHLGQQGDSRAIKPLVDLMLSADSRQHSLILSALAEIGIRTLKPMNRALAISIQDENPQVRQNAIRDLSRIYDMMSQMSQMLRHAMEDEDPEVQATAQYALNHMNRVRVLPTLDEHLEDSHPEPQP</sequence>
<dbReference type="InterPro" id="IPR011989">
    <property type="entry name" value="ARM-like"/>
</dbReference>
<evidence type="ECO:0000256" key="3">
    <source>
        <dbReference type="ARBA" id="ARBA00022738"/>
    </source>
</evidence>
<evidence type="ECO:0000313" key="8">
    <source>
        <dbReference type="Proteomes" id="UP000640531"/>
    </source>
</evidence>
<dbReference type="Proteomes" id="UP000640531">
    <property type="component" value="Unassembled WGS sequence"/>
</dbReference>
<dbReference type="InterPro" id="IPR004155">
    <property type="entry name" value="PBS_lyase_HEAT"/>
</dbReference>
<accession>A0ABR8FFV8</accession>
<comment type="caution">
    <text evidence="7">The sequence shown here is derived from an EMBL/GenBank/DDBJ whole genome shotgun (WGS) entry which is preliminary data.</text>
</comment>
<evidence type="ECO:0000256" key="5">
    <source>
        <dbReference type="SAM" id="Phobius"/>
    </source>
</evidence>
<comment type="similarity">
    <text evidence="1">Belongs to the CpcE/RpcE/PecE family.</text>
</comment>
<dbReference type="Gene3D" id="1.25.10.10">
    <property type="entry name" value="Leucine-rich Repeat Variant"/>
    <property type="match status" value="1"/>
</dbReference>
<dbReference type="RefSeq" id="WP_190714735.1">
    <property type="nucleotide sequence ID" value="NZ_JACJST010000009.1"/>
</dbReference>
<dbReference type="InterPro" id="IPR002477">
    <property type="entry name" value="Peptidoglycan-bd-like"/>
</dbReference>
<proteinExistence type="inferred from homology"/>
<dbReference type="InterPro" id="IPR036366">
    <property type="entry name" value="PGBDSf"/>
</dbReference>
<protein>
    <submittedName>
        <fullName evidence="7">HEAT repeat domain-containing protein</fullName>
    </submittedName>
</protein>
<evidence type="ECO:0000256" key="1">
    <source>
        <dbReference type="ARBA" id="ARBA00009299"/>
    </source>
</evidence>
<dbReference type="InterPro" id="IPR036365">
    <property type="entry name" value="PGBD-like_sf"/>
</dbReference>
<reference evidence="7 8" key="1">
    <citation type="journal article" date="2020" name="ISME J.">
        <title>Comparative genomics reveals insights into cyanobacterial evolution and habitat adaptation.</title>
        <authorList>
            <person name="Chen M.Y."/>
            <person name="Teng W.K."/>
            <person name="Zhao L."/>
            <person name="Hu C.X."/>
            <person name="Zhou Y.K."/>
            <person name="Han B.P."/>
            <person name="Song L.R."/>
            <person name="Shu W.S."/>
        </authorList>
    </citation>
    <scope>NUCLEOTIDE SEQUENCE [LARGE SCALE GENOMIC DNA]</scope>
    <source>
        <strain evidence="7 8">FACHB-196</strain>
    </source>
</reference>
<dbReference type="InterPro" id="IPR016024">
    <property type="entry name" value="ARM-type_fold"/>
</dbReference>
<dbReference type="SUPFAM" id="SSF47090">
    <property type="entry name" value="PGBD-like"/>
    <property type="match status" value="1"/>
</dbReference>
<evidence type="ECO:0000256" key="4">
    <source>
        <dbReference type="ARBA" id="ARBA00023239"/>
    </source>
</evidence>
<dbReference type="Pfam" id="PF13646">
    <property type="entry name" value="HEAT_2"/>
    <property type="match status" value="1"/>
</dbReference>
<evidence type="ECO:0000259" key="6">
    <source>
        <dbReference type="Pfam" id="PF01471"/>
    </source>
</evidence>
<feature type="transmembrane region" description="Helical" evidence="5">
    <location>
        <begin position="12"/>
        <end position="32"/>
    </location>
</feature>
<dbReference type="PANTHER" id="PTHR12697:SF5">
    <property type="entry name" value="DEOXYHYPUSINE HYDROXYLASE"/>
    <property type="match status" value="1"/>
</dbReference>
<keyword evidence="3" id="KW-0605">Phycobilisome</keyword>
<feature type="domain" description="Peptidoglycan binding-like" evidence="6">
    <location>
        <begin position="57"/>
        <end position="113"/>
    </location>
</feature>
<organism evidence="7 8">
    <name type="scientific">Anabaena lutea FACHB-196</name>
    <dbReference type="NCBI Taxonomy" id="2692881"/>
    <lineage>
        <taxon>Bacteria</taxon>
        <taxon>Bacillati</taxon>
        <taxon>Cyanobacteriota</taxon>
        <taxon>Cyanophyceae</taxon>
        <taxon>Nostocales</taxon>
        <taxon>Nostocaceae</taxon>
        <taxon>Anabaena</taxon>
    </lineage>
</organism>